<dbReference type="GO" id="GO:0016746">
    <property type="term" value="F:acyltransferase activity"/>
    <property type="evidence" value="ECO:0007669"/>
    <property type="project" value="InterPro"/>
</dbReference>
<sequence length="115" mass="12189">MAQRVITLLLDDLEGGDADETVTFALDGKTYEIDLTEANAGKLRDGLAPYVRAGRRAGGKSSGGRTNRASARPERAAGDPTPEDLRKWASDNGFEVNARGRVPAAIKEAYAKANG</sequence>
<dbReference type="AlphaFoldDB" id="A0A6L6X0V0"/>
<accession>A0A6L6X0V0</accession>
<keyword evidence="1" id="KW-0238">DNA-binding</keyword>
<evidence type="ECO:0000256" key="2">
    <source>
        <dbReference type="SAM" id="MobiDB-lite"/>
    </source>
</evidence>
<evidence type="ECO:0000259" key="4">
    <source>
        <dbReference type="Pfam" id="PF23359"/>
    </source>
</evidence>
<dbReference type="InterPro" id="IPR042261">
    <property type="entry name" value="Lsr2-like_dimerization"/>
</dbReference>
<organism evidence="5 6">
    <name type="scientific">Streptomyces typhae</name>
    <dbReference type="NCBI Taxonomy" id="2681492"/>
    <lineage>
        <taxon>Bacteria</taxon>
        <taxon>Bacillati</taxon>
        <taxon>Actinomycetota</taxon>
        <taxon>Actinomycetes</taxon>
        <taxon>Kitasatosporales</taxon>
        <taxon>Streptomycetaceae</taxon>
        <taxon>Streptomyces</taxon>
    </lineage>
</organism>
<gene>
    <name evidence="5" type="ORF">GPA10_22390</name>
</gene>
<dbReference type="InterPro" id="IPR036625">
    <property type="entry name" value="E3-bd_dom_sf"/>
</dbReference>
<dbReference type="Pfam" id="PF23359">
    <property type="entry name" value="Lsr2_DNA-bd"/>
    <property type="match status" value="1"/>
</dbReference>
<dbReference type="Pfam" id="PF11774">
    <property type="entry name" value="Lsr2"/>
    <property type="match status" value="1"/>
</dbReference>
<feature type="domain" description="Lsr2 dimerization" evidence="3">
    <location>
        <begin position="1"/>
        <end position="58"/>
    </location>
</feature>
<reference evidence="5 6" key="1">
    <citation type="submission" date="2019-11" db="EMBL/GenBank/DDBJ databases">
        <title>Streptomyces typhae sp. nov., a novel endophytic actinomycete isolated from the root of cattail pollen (Typha angustifolia L.).</title>
        <authorList>
            <person name="Peng C."/>
        </authorList>
    </citation>
    <scope>NUCLEOTIDE SEQUENCE [LARGE SCALE GENOMIC DNA]</scope>
    <source>
        <strain evidence="6">p1417</strain>
    </source>
</reference>
<comment type="caution">
    <text evidence="5">The sequence shown here is derived from an EMBL/GenBank/DDBJ whole genome shotgun (WGS) entry which is preliminary data.</text>
</comment>
<dbReference type="GO" id="GO:0003677">
    <property type="term" value="F:DNA binding"/>
    <property type="evidence" value="ECO:0007669"/>
    <property type="project" value="UniProtKB-KW"/>
</dbReference>
<name>A0A6L6X0V0_9ACTN</name>
<feature type="region of interest" description="Disordered" evidence="2">
    <location>
        <begin position="53"/>
        <end position="88"/>
    </location>
</feature>
<dbReference type="EMBL" id="WPNZ01000012">
    <property type="protein sequence ID" value="MVO87435.1"/>
    <property type="molecule type" value="Genomic_DNA"/>
</dbReference>
<dbReference type="InterPro" id="IPR024412">
    <property type="entry name" value="Lsr2_dim_dom"/>
</dbReference>
<evidence type="ECO:0000259" key="3">
    <source>
        <dbReference type="Pfam" id="PF11774"/>
    </source>
</evidence>
<feature type="domain" description="Lsr2 DNA-binding" evidence="4">
    <location>
        <begin position="81"/>
        <end position="113"/>
    </location>
</feature>
<evidence type="ECO:0000256" key="1">
    <source>
        <dbReference type="ARBA" id="ARBA00023125"/>
    </source>
</evidence>
<protein>
    <submittedName>
        <fullName evidence="5">Lsr2 family protein</fullName>
    </submittedName>
</protein>
<evidence type="ECO:0000313" key="6">
    <source>
        <dbReference type="Proteomes" id="UP000483802"/>
    </source>
</evidence>
<dbReference type="InterPro" id="IPR055370">
    <property type="entry name" value="Lsr2_DNA-bd"/>
</dbReference>
<feature type="compositionally biased region" description="Basic and acidic residues" evidence="2">
    <location>
        <begin position="71"/>
        <end position="88"/>
    </location>
</feature>
<proteinExistence type="predicted"/>
<dbReference type="Gene3D" id="4.10.320.10">
    <property type="entry name" value="E3-binding domain"/>
    <property type="match status" value="1"/>
</dbReference>
<dbReference type="Gene3D" id="3.30.60.230">
    <property type="entry name" value="Lsr2, dimerization domain"/>
    <property type="match status" value="1"/>
</dbReference>
<dbReference type="Proteomes" id="UP000483802">
    <property type="component" value="Unassembled WGS sequence"/>
</dbReference>
<evidence type="ECO:0000313" key="5">
    <source>
        <dbReference type="EMBL" id="MVO87435.1"/>
    </source>
</evidence>
<keyword evidence="6" id="KW-1185">Reference proteome</keyword>
<dbReference type="RefSeq" id="WP_157167060.1">
    <property type="nucleotide sequence ID" value="NZ_WPNZ01000012.1"/>
</dbReference>